<dbReference type="Gene3D" id="2.130.10.10">
    <property type="entry name" value="YVTN repeat-like/Quinoprotein amine dehydrogenase"/>
    <property type="match status" value="1"/>
</dbReference>
<sequence length="331" mass="36460">MSGSRITRIPFSHPPQSLAWQDDALVDWVGGGVRWLADGTEIPTSRHYAYDFDRALVSPSGRFSVLFCDRQTKGIILDQGQIVREIDRSYYQASAYAYPIALGRLSDGREVLAHCPDAYNVIEIETLIEGERLTGREGGAQDVFHSRLSFSPDGRFLLSAGWVWHPYNVFCAFDVEQVLRDPTLLDREERHHGALETVAPGAEVYAACWLDADRVIVTASADGNELIGEPLQSGIWSARDGSWISRSSDWNPQATLFPCAGGVAYVDDGHPHWWAPGRSAPVVWQDIGVVAAPAADSGFGIIHDSPLLAAHPTDRRFAAVTETEIVIVEFE</sequence>
<evidence type="ECO:0000313" key="2">
    <source>
        <dbReference type="Proteomes" id="UP000516148"/>
    </source>
</evidence>
<dbReference type="AlphaFoldDB" id="A0A7H0LFJ3"/>
<name>A0A7H0LFJ3_9SPHN</name>
<protein>
    <recommendedName>
        <fullName evidence="3">WD40 repeat domain-containing protein</fullName>
    </recommendedName>
</protein>
<dbReference type="InterPro" id="IPR015943">
    <property type="entry name" value="WD40/YVTN_repeat-like_dom_sf"/>
</dbReference>
<gene>
    <name evidence="1" type="ORF">H3Z74_17075</name>
</gene>
<organism evidence="1 2">
    <name type="scientific">Sphingomonas alpina</name>
    <dbReference type="NCBI Taxonomy" id="653931"/>
    <lineage>
        <taxon>Bacteria</taxon>
        <taxon>Pseudomonadati</taxon>
        <taxon>Pseudomonadota</taxon>
        <taxon>Alphaproteobacteria</taxon>
        <taxon>Sphingomonadales</taxon>
        <taxon>Sphingomonadaceae</taxon>
        <taxon>Sphingomonas</taxon>
    </lineage>
</organism>
<reference evidence="1 2" key="1">
    <citation type="submission" date="2020-09" db="EMBL/GenBank/DDBJ databases">
        <title>Sphingomonas sp., a new species isolated from pork steak.</title>
        <authorList>
            <person name="Heidler von Heilborn D."/>
        </authorList>
    </citation>
    <scope>NUCLEOTIDE SEQUENCE [LARGE SCALE GENOMIC DNA]</scope>
    <source>
        <strain evidence="2">S8-3T</strain>
    </source>
</reference>
<keyword evidence="2" id="KW-1185">Reference proteome</keyword>
<proteinExistence type="predicted"/>
<dbReference type="KEGG" id="spap:H3Z74_17075"/>
<dbReference type="Proteomes" id="UP000516148">
    <property type="component" value="Chromosome"/>
</dbReference>
<evidence type="ECO:0000313" key="1">
    <source>
        <dbReference type="EMBL" id="QNQ08446.1"/>
    </source>
</evidence>
<dbReference type="RefSeq" id="WP_187760774.1">
    <property type="nucleotide sequence ID" value="NZ_CP061038.1"/>
</dbReference>
<dbReference type="EMBL" id="CP061038">
    <property type="protein sequence ID" value="QNQ08446.1"/>
    <property type="molecule type" value="Genomic_DNA"/>
</dbReference>
<dbReference type="SUPFAM" id="SSF63829">
    <property type="entry name" value="Calcium-dependent phosphotriesterase"/>
    <property type="match status" value="1"/>
</dbReference>
<evidence type="ECO:0008006" key="3">
    <source>
        <dbReference type="Google" id="ProtNLM"/>
    </source>
</evidence>
<accession>A0A7H0LFJ3</accession>